<dbReference type="Pfam" id="PF00801">
    <property type="entry name" value="PKD"/>
    <property type="match status" value="1"/>
</dbReference>
<reference evidence="4" key="1">
    <citation type="submission" date="2022-08" db="UniProtKB">
        <authorList>
            <consortium name="EnsemblMetazoa"/>
        </authorList>
    </citation>
    <scope>IDENTIFICATION</scope>
    <source>
        <strain evidence="4">05x7-T-G4-1.051#20</strain>
    </source>
</reference>
<dbReference type="InterPro" id="IPR000601">
    <property type="entry name" value="PKD_dom"/>
</dbReference>
<feature type="signal peptide" evidence="2">
    <location>
        <begin position="1"/>
        <end position="18"/>
    </location>
</feature>
<evidence type="ECO:0000259" key="3">
    <source>
        <dbReference type="Pfam" id="PF00801"/>
    </source>
</evidence>
<feature type="chain" id="PRO_5042431878" description="PKD domain-containing protein" evidence="2">
    <location>
        <begin position="19"/>
        <end position="452"/>
    </location>
</feature>
<keyword evidence="1" id="KW-0812">Transmembrane</keyword>
<evidence type="ECO:0000313" key="5">
    <source>
        <dbReference type="Proteomes" id="UP000005408"/>
    </source>
</evidence>
<evidence type="ECO:0000256" key="2">
    <source>
        <dbReference type="SAM" id="SignalP"/>
    </source>
</evidence>
<dbReference type="OrthoDB" id="6500045at2759"/>
<keyword evidence="1" id="KW-1133">Transmembrane helix</keyword>
<dbReference type="PANTHER" id="PTHR11861:SF8">
    <property type="entry name" value="PKD DOMAIN-CONTAINING PROTEIN"/>
    <property type="match status" value="1"/>
</dbReference>
<dbReference type="EnsemblMetazoa" id="G3374.2">
    <property type="protein sequence ID" value="G3374.2:cds"/>
    <property type="gene ID" value="G3374"/>
</dbReference>
<organism evidence="4 5">
    <name type="scientific">Magallana gigas</name>
    <name type="common">Pacific oyster</name>
    <name type="synonym">Crassostrea gigas</name>
    <dbReference type="NCBI Taxonomy" id="29159"/>
    <lineage>
        <taxon>Eukaryota</taxon>
        <taxon>Metazoa</taxon>
        <taxon>Spiralia</taxon>
        <taxon>Lophotrochozoa</taxon>
        <taxon>Mollusca</taxon>
        <taxon>Bivalvia</taxon>
        <taxon>Autobranchia</taxon>
        <taxon>Pteriomorphia</taxon>
        <taxon>Ostreida</taxon>
        <taxon>Ostreoidea</taxon>
        <taxon>Ostreidae</taxon>
        <taxon>Magallana</taxon>
    </lineage>
</organism>
<dbReference type="EnsemblMetazoa" id="G3374.3">
    <property type="protein sequence ID" value="G3374.3:cds"/>
    <property type="gene ID" value="G3374"/>
</dbReference>
<keyword evidence="5" id="KW-1185">Reference proteome</keyword>
<dbReference type="EnsemblMetazoa" id="G3374.1">
    <property type="protein sequence ID" value="G3374.1:cds"/>
    <property type="gene ID" value="G3374"/>
</dbReference>
<dbReference type="AlphaFoldDB" id="A0A8W8MFR3"/>
<keyword evidence="1" id="KW-0472">Membrane</keyword>
<evidence type="ECO:0000313" key="4">
    <source>
        <dbReference type="EnsemblMetazoa" id="G3374.3:cds"/>
    </source>
</evidence>
<dbReference type="Proteomes" id="UP000005408">
    <property type="component" value="Unassembled WGS sequence"/>
</dbReference>
<evidence type="ECO:0000256" key="1">
    <source>
        <dbReference type="SAM" id="Phobius"/>
    </source>
</evidence>
<dbReference type="InterPro" id="IPR045219">
    <property type="entry name" value="PKAT"/>
</dbReference>
<dbReference type="OMA" id="PPLTMCW"/>
<dbReference type="GO" id="GO:0005886">
    <property type="term" value="C:plasma membrane"/>
    <property type="evidence" value="ECO:0007669"/>
    <property type="project" value="TreeGrafter"/>
</dbReference>
<protein>
    <recommendedName>
        <fullName evidence="3">PKD domain-containing protein</fullName>
    </recommendedName>
</protein>
<keyword evidence="2" id="KW-0732">Signal</keyword>
<sequence>MLMSKLALVLLLVYHVNCAMRSCDELIVKHGLKTQVVYPNIGEEGNLEAIFDEKFKVDVSNTGPAVIGSQIDFLAELSTDVIVTDKKRFLYHWMNDADNNERLEATNNYKSNISSYIFDSDLILPNKYKMKVCVYKRHKEFYVKVAENYTLFELTASLNGIAHLYQNHTYNKTQPSVFCTDRTMQYSVNLTDKFPIAPTFWFKWFIDGRHIETEENRNFFEFVHNKTGLCRLTVEVTMDSFGKHKTLKRSWLKHIYFEEEIQTVEIISASEMVTNKPFTLNVTYDGSNVTVCWRFVDLNNNSVVNRSCDQPLSGGWFLTPEISLSQGQYIVQVNVTNDVSAVSGQSRVLSVYNGGGASETLSTLVVPVVFSMLGLVVVVAGAAYVVRLRKKSNVEVANFDFHPDMDSSGSQIFSRFRRGLSSFFQRNEYIRRHRLAKYQRTSAKSYGAVEEL</sequence>
<feature type="transmembrane region" description="Helical" evidence="1">
    <location>
        <begin position="364"/>
        <end position="386"/>
    </location>
</feature>
<dbReference type="EnsemblMetazoa" id="G3374.4">
    <property type="protein sequence ID" value="G3374.4:cds"/>
    <property type="gene ID" value="G3374"/>
</dbReference>
<proteinExistence type="predicted"/>
<dbReference type="PANTHER" id="PTHR11861">
    <property type="entry name" value="MELANOCYTE PROTEIN PMEL 17-RELATED"/>
    <property type="match status" value="1"/>
</dbReference>
<accession>A0A8W8MFR3</accession>
<name>A0A8W8MFR3_MAGGI</name>
<feature type="domain" description="PKD" evidence="3">
    <location>
        <begin position="272"/>
        <end position="348"/>
    </location>
</feature>